<feature type="region of interest" description="Disordered" evidence="10">
    <location>
        <begin position="281"/>
        <end position="320"/>
    </location>
</feature>
<dbReference type="InterPro" id="IPR013556">
    <property type="entry name" value="Flag_M-ring_C"/>
</dbReference>
<dbReference type="EMBL" id="JAUSUX010000004">
    <property type="protein sequence ID" value="MDQ0285594.1"/>
    <property type="molecule type" value="Genomic_DNA"/>
</dbReference>
<evidence type="ECO:0000313" key="15">
    <source>
        <dbReference type="Proteomes" id="UP001225644"/>
    </source>
</evidence>
<keyword evidence="8 9" id="KW-0975">Bacterial flagellum</keyword>
<evidence type="ECO:0000259" key="13">
    <source>
        <dbReference type="Pfam" id="PF08345"/>
    </source>
</evidence>
<evidence type="ECO:0000256" key="4">
    <source>
        <dbReference type="ARBA" id="ARBA00022475"/>
    </source>
</evidence>
<dbReference type="PANTHER" id="PTHR30046:SF0">
    <property type="entry name" value="FLAGELLAR M-RING PROTEIN"/>
    <property type="match status" value="1"/>
</dbReference>
<evidence type="ECO:0000256" key="8">
    <source>
        <dbReference type="ARBA" id="ARBA00023143"/>
    </source>
</evidence>
<feature type="region of interest" description="Disordered" evidence="10">
    <location>
        <begin position="469"/>
        <end position="488"/>
    </location>
</feature>
<dbReference type="PIRSF" id="PIRSF004862">
    <property type="entry name" value="FliF"/>
    <property type="match status" value="1"/>
</dbReference>
<feature type="domain" description="Flagellar M-ring N-terminal" evidence="12">
    <location>
        <begin position="45"/>
        <end position="217"/>
    </location>
</feature>
<dbReference type="Pfam" id="PF08345">
    <property type="entry name" value="YscJ_FliF_C"/>
    <property type="match status" value="1"/>
</dbReference>
<dbReference type="PANTHER" id="PTHR30046">
    <property type="entry name" value="FLAGELLAR M-RING PROTEIN"/>
    <property type="match status" value="1"/>
</dbReference>
<evidence type="ECO:0000256" key="9">
    <source>
        <dbReference type="PIRNR" id="PIRNR004862"/>
    </source>
</evidence>
<comment type="function">
    <text evidence="9">The M ring may be actively involved in energy transduction.</text>
</comment>
<evidence type="ECO:0000259" key="12">
    <source>
        <dbReference type="Pfam" id="PF01514"/>
    </source>
</evidence>
<organism evidence="14 15">
    <name type="scientific">Desulfofundulus luciae</name>
    <dbReference type="NCBI Taxonomy" id="74702"/>
    <lineage>
        <taxon>Bacteria</taxon>
        <taxon>Bacillati</taxon>
        <taxon>Bacillota</taxon>
        <taxon>Clostridia</taxon>
        <taxon>Eubacteriales</taxon>
        <taxon>Peptococcaceae</taxon>
        <taxon>Desulfofundulus</taxon>
    </lineage>
</organism>
<evidence type="ECO:0000256" key="7">
    <source>
        <dbReference type="ARBA" id="ARBA00023136"/>
    </source>
</evidence>
<reference evidence="14 15" key="1">
    <citation type="submission" date="2023-07" db="EMBL/GenBank/DDBJ databases">
        <title>Genomic Encyclopedia of Type Strains, Phase IV (KMG-IV): sequencing the most valuable type-strain genomes for metagenomic binning, comparative biology and taxonomic classification.</title>
        <authorList>
            <person name="Goeker M."/>
        </authorList>
    </citation>
    <scope>NUCLEOTIDE SEQUENCE [LARGE SCALE GENOMIC DNA]</scope>
    <source>
        <strain evidence="14 15">DSM 12396</strain>
    </source>
</reference>
<dbReference type="InterPro" id="IPR043427">
    <property type="entry name" value="YscJ/FliF"/>
</dbReference>
<sequence>MMDPKQILLPIKERWQALPRSRQVLFAAAAAGLLATVIYLAVIISQPAYAPLFTGLEPKQAGKIAEELKNMKIPYRLEDEGKTIAVPEGQVYSTRIQLASKGVLADSGAGWELFDQQKFGVTDFEQQVNYQRALQEELRRTITSLEEVEQARVHLVLPRESLFLDNQVEPSASIALKLKGELKPEQVKGIMDLVVGSVQGMKPENVHIIDMEGNVLSDNLALADERAKLARLSMDQYQVRRQYEKELETRIQQMLTKILGPNKAVAMVTADLDFDQRQTTTTTVQPGQTLSQQTITESGSGTGAGGVPGPPSSQPPGNTIPALTGGNSQYQKQQTITNYQLGSQQQTLVAAPGTLRRLSVAVVLNGNYSAPQLQQIQDMVSAAVGLQQNRGDQINVSAMPFDTSYLDQLQREMAQPPTMLAGLKKYWPVAVGAAGLLMSLLLLILFIRRRRRRAYELEAVEEVPKTPVVTGHVPAPEETPAQPSRTKQIRDIAREKPAQVAEILKVWLKE</sequence>
<evidence type="ECO:0000256" key="3">
    <source>
        <dbReference type="ARBA" id="ARBA00007971"/>
    </source>
</evidence>
<keyword evidence="4" id="KW-1003">Cell membrane</keyword>
<evidence type="ECO:0000256" key="10">
    <source>
        <dbReference type="SAM" id="MobiDB-lite"/>
    </source>
</evidence>
<keyword evidence="14" id="KW-0282">Flagellum</keyword>
<keyword evidence="14" id="KW-0969">Cilium</keyword>
<keyword evidence="14" id="KW-0966">Cell projection</keyword>
<comment type="similarity">
    <text evidence="3 9">Belongs to the FliF family.</text>
</comment>
<name>A0ABU0AZY4_9FIRM</name>
<accession>A0ABU0AZY4</accession>
<protein>
    <recommendedName>
        <fullName evidence="9">Flagellar M-ring protein</fullName>
    </recommendedName>
</protein>
<feature type="transmembrane region" description="Helical" evidence="11">
    <location>
        <begin position="24"/>
        <end position="44"/>
    </location>
</feature>
<dbReference type="InterPro" id="IPR000067">
    <property type="entry name" value="FlgMring_FliF"/>
</dbReference>
<evidence type="ECO:0000256" key="11">
    <source>
        <dbReference type="SAM" id="Phobius"/>
    </source>
</evidence>
<dbReference type="InterPro" id="IPR045851">
    <property type="entry name" value="AMP-bd_C_sf"/>
</dbReference>
<keyword evidence="15" id="KW-1185">Reference proteome</keyword>
<evidence type="ECO:0000256" key="6">
    <source>
        <dbReference type="ARBA" id="ARBA00022989"/>
    </source>
</evidence>
<feature type="domain" description="Flagellar M-ring C-terminal" evidence="13">
    <location>
        <begin position="255"/>
        <end position="401"/>
    </location>
</feature>
<proteinExistence type="inferred from homology"/>
<dbReference type="PRINTS" id="PR01009">
    <property type="entry name" value="FLGMRINGFLIF"/>
</dbReference>
<dbReference type="Proteomes" id="UP001225644">
    <property type="component" value="Unassembled WGS sequence"/>
</dbReference>
<comment type="subcellular location">
    <subcellularLocation>
        <location evidence="1 9">Bacterial flagellum basal body</location>
    </subcellularLocation>
    <subcellularLocation>
        <location evidence="2">Cell membrane</location>
        <topology evidence="2">Multi-pass membrane protein</topology>
    </subcellularLocation>
</comment>
<dbReference type="Gene3D" id="3.30.300.30">
    <property type="match status" value="1"/>
</dbReference>
<evidence type="ECO:0000256" key="5">
    <source>
        <dbReference type="ARBA" id="ARBA00022692"/>
    </source>
</evidence>
<feature type="transmembrane region" description="Helical" evidence="11">
    <location>
        <begin position="426"/>
        <end position="447"/>
    </location>
</feature>
<dbReference type="InterPro" id="IPR006182">
    <property type="entry name" value="FliF_N_dom"/>
</dbReference>
<evidence type="ECO:0000256" key="2">
    <source>
        <dbReference type="ARBA" id="ARBA00004651"/>
    </source>
</evidence>
<comment type="caution">
    <text evidence="14">The sequence shown here is derived from an EMBL/GenBank/DDBJ whole genome shotgun (WGS) entry which is preliminary data.</text>
</comment>
<keyword evidence="7 11" id="KW-0472">Membrane</keyword>
<dbReference type="NCBIfam" id="TIGR00206">
    <property type="entry name" value="fliF"/>
    <property type="match status" value="1"/>
</dbReference>
<evidence type="ECO:0000256" key="1">
    <source>
        <dbReference type="ARBA" id="ARBA00004117"/>
    </source>
</evidence>
<evidence type="ECO:0000313" key="14">
    <source>
        <dbReference type="EMBL" id="MDQ0285594.1"/>
    </source>
</evidence>
<keyword evidence="5 11" id="KW-0812">Transmembrane</keyword>
<keyword evidence="6 11" id="KW-1133">Transmembrane helix</keyword>
<dbReference type="Pfam" id="PF01514">
    <property type="entry name" value="YscJ_FliF"/>
    <property type="match status" value="1"/>
</dbReference>
<gene>
    <name evidence="14" type="ORF">J2Z49_000698</name>
</gene>